<evidence type="ECO:0000259" key="10">
    <source>
        <dbReference type="Pfam" id="PF00909"/>
    </source>
</evidence>
<dbReference type="InterPro" id="IPR001905">
    <property type="entry name" value="Ammonium_transpt"/>
</dbReference>
<feature type="transmembrane region" description="Helical" evidence="8">
    <location>
        <begin position="182"/>
        <end position="203"/>
    </location>
</feature>
<feature type="transmembrane region" description="Helical" evidence="8">
    <location>
        <begin position="153"/>
        <end position="175"/>
    </location>
</feature>
<keyword evidence="6 8" id="KW-0472">Membrane</keyword>
<evidence type="ECO:0000256" key="1">
    <source>
        <dbReference type="ARBA" id="ARBA00004141"/>
    </source>
</evidence>
<feature type="signal peptide" evidence="9">
    <location>
        <begin position="1"/>
        <end position="21"/>
    </location>
</feature>
<dbReference type="EMBL" id="BDCR01000004">
    <property type="protein sequence ID" value="GAT63538.1"/>
    <property type="molecule type" value="Genomic_DNA"/>
</dbReference>
<dbReference type="PROSITE" id="PS01219">
    <property type="entry name" value="AMMONIUM_TRANSP"/>
    <property type="match status" value="1"/>
</dbReference>
<feature type="domain" description="Ammonium transporter AmtB-like" evidence="10">
    <location>
        <begin position="41"/>
        <end position="468"/>
    </location>
</feature>
<dbReference type="Pfam" id="PF00909">
    <property type="entry name" value="Ammonium_transp"/>
    <property type="match status" value="1"/>
</dbReference>
<gene>
    <name evidence="11" type="ORF">PJIAN_476</name>
</gene>
<evidence type="ECO:0000256" key="5">
    <source>
        <dbReference type="ARBA" id="ARBA00022989"/>
    </source>
</evidence>
<feature type="transmembrane region" description="Helical" evidence="8">
    <location>
        <begin position="252"/>
        <end position="271"/>
    </location>
</feature>
<dbReference type="AlphaFoldDB" id="A0A171ACX4"/>
<feature type="transmembrane region" description="Helical" evidence="8">
    <location>
        <begin position="413"/>
        <end position="438"/>
    </location>
</feature>
<comment type="caution">
    <text evidence="11">The sequence shown here is derived from an EMBL/GenBank/DDBJ whole genome shotgun (WGS) entry which is preliminary data.</text>
</comment>
<dbReference type="PANTHER" id="PTHR43029">
    <property type="entry name" value="AMMONIUM TRANSPORTER MEP2"/>
    <property type="match status" value="1"/>
</dbReference>
<dbReference type="STRING" id="681398.PJIAN_476"/>
<feature type="transmembrane region" description="Helical" evidence="8">
    <location>
        <begin position="314"/>
        <end position="334"/>
    </location>
</feature>
<dbReference type="PANTHER" id="PTHR43029:SF10">
    <property type="entry name" value="AMMONIUM TRANSPORTER MEP2"/>
    <property type="match status" value="1"/>
</dbReference>
<evidence type="ECO:0000256" key="8">
    <source>
        <dbReference type="RuleBase" id="RU362002"/>
    </source>
</evidence>
<accession>A0A171ACX4</accession>
<evidence type="ECO:0000256" key="7">
    <source>
        <dbReference type="ARBA" id="ARBA00023177"/>
    </source>
</evidence>
<feature type="transmembrane region" description="Helical" evidence="8">
    <location>
        <begin position="74"/>
        <end position="96"/>
    </location>
</feature>
<dbReference type="SUPFAM" id="SSF111352">
    <property type="entry name" value="Ammonium transporter"/>
    <property type="match status" value="1"/>
</dbReference>
<evidence type="ECO:0000256" key="9">
    <source>
        <dbReference type="SAM" id="SignalP"/>
    </source>
</evidence>
<protein>
    <recommendedName>
        <fullName evidence="8">Ammonium transporter</fullName>
    </recommendedName>
</protein>
<feature type="transmembrane region" description="Helical" evidence="8">
    <location>
        <begin position="41"/>
        <end position="62"/>
    </location>
</feature>
<dbReference type="RefSeq" id="WP_068704860.1">
    <property type="nucleotide sequence ID" value="NZ_BDCR01000004.1"/>
</dbReference>
<name>A0A171ACX4_9BACT</name>
<keyword evidence="7 8" id="KW-0924">Ammonia transport</keyword>
<dbReference type="GO" id="GO:0005886">
    <property type="term" value="C:plasma membrane"/>
    <property type="evidence" value="ECO:0007669"/>
    <property type="project" value="UniProtKB-SubCell"/>
</dbReference>
<reference evidence="12" key="2">
    <citation type="journal article" date="2017" name="Genome Announc.">
        <title>Draft genome sequence of Paludibacter jiangxiensis NM7(T), a propionate-producing fermentative bacterium.</title>
        <authorList>
            <person name="Qiu Y.-L."/>
            <person name="Tourlousse D.M."/>
            <person name="Matsuura N."/>
            <person name="Ohashi A."/>
            <person name="Sekiguchi Y."/>
        </authorList>
    </citation>
    <scope>NUCLEOTIDE SEQUENCE [LARGE SCALE GENOMIC DNA]</scope>
    <source>
        <strain evidence="12">NM7</strain>
    </source>
</reference>
<proteinExistence type="inferred from homology"/>
<keyword evidence="3 8" id="KW-0813">Transport</keyword>
<evidence type="ECO:0000313" key="12">
    <source>
        <dbReference type="Proteomes" id="UP000076586"/>
    </source>
</evidence>
<dbReference type="InterPro" id="IPR018047">
    <property type="entry name" value="Ammonium_transpt_CS"/>
</dbReference>
<evidence type="ECO:0000256" key="6">
    <source>
        <dbReference type="ARBA" id="ARBA00023136"/>
    </source>
</evidence>
<dbReference type="OrthoDB" id="9814202at2"/>
<dbReference type="InterPro" id="IPR029020">
    <property type="entry name" value="Ammonium/urea_transptr"/>
</dbReference>
<feature type="transmembrane region" description="Helical" evidence="8">
    <location>
        <begin position="370"/>
        <end position="393"/>
    </location>
</feature>
<dbReference type="PROSITE" id="PS51257">
    <property type="entry name" value="PROKAR_LIPOPROTEIN"/>
    <property type="match status" value="1"/>
</dbReference>
<evidence type="ECO:0000313" key="11">
    <source>
        <dbReference type="EMBL" id="GAT63538.1"/>
    </source>
</evidence>
<sequence>MRKSILIAVGLLIACTFPALAQATAAVTNVPAPKVDTGDTAWVIMSAALILLMTIPGLALFYGGLVRRKNILNVMMQCFIITAIVSIEWIVCGYSLSFSSSKGALAPFIGGLDWSFLNGIGIGDLSPYFISHAQATGKIVNGAPEMTGTIPHIVYIMYQCMFAVITPAVVIGAFAERINFKGFLVFTLLWSIFVYNPIAHWAWSADGWLAKLGLMDFSGGTVVEINSGITAIVTVLLLGRRRDYQGHAIPPHNIPFVAIGAALLWFGWIGFNAGSGLSADFLAGNAFLTTHMATAVAAAVWAVLDWVVGKKPTVVGICTGAVAGLVAITPANGFVDVKGAMVIGLVAAIICFLMVAFVKVKLGYDDSLDVFGIHGIAGIVGTLFTGLFATPAVTKYFATAGNHPGAGLFYGNAHQFLVQLMGVGATIAFSATGTFILFKLVQLTIGIRATDKEEALGLDESYHAETGYTYFD</sequence>
<keyword evidence="12" id="KW-1185">Reference proteome</keyword>
<dbReference type="Gene3D" id="1.10.3430.10">
    <property type="entry name" value="Ammonium transporter AmtB like domains"/>
    <property type="match status" value="1"/>
</dbReference>
<reference evidence="12" key="1">
    <citation type="submission" date="2016-04" db="EMBL/GenBank/DDBJ databases">
        <title>Draft genome sequence of Paludibacter jiangxiensis strain NM7.</title>
        <authorList>
            <person name="Qiu Y."/>
            <person name="Matsuura N."/>
            <person name="Ohashi A."/>
            <person name="Tourlousse M.D."/>
            <person name="Sekiguchi Y."/>
        </authorList>
    </citation>
    <scope>NUCLEOTIDE SEQUENCE [LARGE SCALE GENOMIC DNA]</scope>
    <source>
        <strain evidence="12">NM7</strain>
    </source>
</reference>
<evidence type="ECO:0000256" key="3">
    <source>
        <dbReference type="ARBA" id="ARBA00022448"/>
    </source>
</evidence>
<feature type="transmembrane region" description="Helical" evidence="8">
    <location>
        <begin position="223"/>
        <end position="240"/>
    </location>
</feature>
<feature type="chain" id="PRO_5007905223" description="Ammonium transporter" evidence="9">
    <location>
        <begin position="22"/>
        <end position="472"/>
    </location>
</feature>
<evidence type="ECO:0000256" key="4">
    <source>
        <dbReference type="ARBA" id="ARBA00022692"/>
    </source>
</evidence>
<comment type="similarity">
    <text evidence="2 8">Belongs to the ammonia transporter channel (TC 1.A.11.2) family.</text>
</comment>
<dbReference type="GO" id="GO:0008519">
    <property type="term" value="F:ammonium channel activity"/>
    <property type="evidence" value="ECO:0007669"/>
    <property type="project" value="InterPro"/>
</dbReference>
<feature type="transmembrane region" description="Helical" evidence="8">
    <location>
        <begin position="283"/>
        <end position="307"/>
    </location>
</feature>
<keyword evidence="4 8" id="KW-0812">Transmembrane</keyword>
<dbReference type="NCBIfam" id="TIGR00836">
    <property type="entry name" value="amt"/>
    <property type="match status" value="1"/>
</dbReference>
<feature type="transmembrane region" description="Helical" evidence="8">
    <location>
        <begin position="340"/>
        <end position="358"/>
    </location>
</feature>
<dbReference type="Proteomes" id="UP000076586">
    <property type="component" value="Unassembled WGS sequence"/>
</dbReference>
<keyword evidence="5 8" id="KW-1133">Transmembrane helix</keyword>
<keyword evidence="9" id="KW-0732">Signal</keyword>
<comment type="subcellular location">
    <subcellularLocation>
        <location evidence="8">Cell membrane</location>
        <topology evidence="8">Multi-pass membrane protein</topology>
    </subcellularLocation>
    <subcellularLocation>
        <location evidence="1">Membrane</location>
        <topology evidence="1">Multi-pass membrane protein</topology>
    </subcellularLocation>
</comment>
<dbReference type="InterPro" id="IPR024041">
    <property type="entry name" value="NH4_transpt_AmtB-like_dom"/>
</dbReference>
<organism evidence="11 12">
    <name type="scientific">Paludibacter jiangxiensis</name>
    <dbReference type="NCBI Taxonomy" id="681398"/>
    <lineage>
        <taxon>Bacteria</taxon>
        <taxon>Pseudomonadati</taxon>
        <taxon>Bacteroidota</taxon>
        <taxon>Bacteroidia</taxon>
        <taxon>Bacteroidales</taxon>
        <taxon>Paludibacteraceae</taxon>
        <taxon>Paludibacter</taxon>
    </lineage>
</organism>
<evidence type="ECO:0000256" key="2">
    <source>
        <dbReference type="ARBA" id="ARBA00005887"/>
    </source>
</evidence>